<sequence length="76" mass="8937">MIFVHFYSHPSSLFAHLLLQQPYLTLTKFSPHKLKRLPFLDSFNSNTLPLHPGSEQAYFYKLLLCFLVKHMCILNV</sequence>
<comment type="caution">
    <text evidence="1">The sequence shown here is derived from an EMBL/GenBank/DDBJ whole genome shotgun (WGS) entry which is preliminary data.</text>
</comment>
<protein>
    <submittedName>
        <fullName evidence="1">Uncharacterized protein</fullName>
    </submittedName>
</protein>
<accession>A0A9D3ZIQ1</accession>
<gene>
    <name evidence="1" type="ORF">J1N35_040815</name>
</gene>
<reference evidence="1 2" key="1">
    <citation type="journal article" date="2021" name="Plant Biotechnol. J.">
        <title>Multi-omics assisted identification of the key and species-specific regulatory components of drought-tolerant mechanisms in Gossypium stocksii.</title>
        <authorList>
            <person name="Yu D."/>
            <person name="Ke L."/>
            <person name="Zhang D."/>
            <person name="Wu Y."/>
            <person name="Sun Y."/>
            <person name="Mei J."/>
            <person name="Sun J."/>
            <person name="Sun Y."/>
        </authorList>
    </citation>
    <scope>NUCLEOTIDE SEQUENCE [LARGE SCALE GENOMIC DNA]</scope>
    <source>
        <strain evidence="2">cv. E1</strain>
        <tissue evidence="1">Leaf</tissue>
    </source>
</reference>
<feature type="non-terminal residue" evidence="1">
    <location>
        <position position="76"/>
    </location>
</feature>
<dbReference type="AlphaFoldDB" id="A0A9D3ZIQ1"/>
<name>A0A9D3ZIQ1_9ROSI</name>
<evidence type="ECO:0000313" key="1">
    <source>
        <dbReference type="EMBL" id="KAH1039072.1"/>
    </source>
</evidence>
<organism evidence="1 2">
    <name type="scientific">Gossypium stocksii</name>
    <dbReference type="NCBI Taxonomy" id="47602"/>
    <lineage>
        <taxon>Eukaryota</taxon>
        <taxon>Viridiplantae</taxon>
        <taxon>Streptophyta</taxon>
        <taxon>Embryophyta</taxon>
        <taxon>Tracheophyta</taxon>
        <taxon>Spermatophyta</taxon>
        <taxon>Magnoliopsida</taxon>
        <taxon>eudicotyledons</taxon>
        <taxon>Gunneridae</taxon>
        <taxon>Pentapetalae</taxon>
        <taxon>rosids</taxon>
        <taxon>malvids</taxon>
        <taxon>Malvales</taxon>
        <taxon>Malvaceae</taxon>
        <taxon>Malvoideae</taxon>
        <taxon>Gossypium</taxon>
    </lineage>
</organism>
<proteinExistence type="predicted"/>
<evidence type="ECO:0000313" key="2">
    <source>
        <dbReference type="Proteomes" id="UP000828251"/>
    </source>
</evidence>
<dbReference type="Proteomes" id="UP000828251">
    <property type="component" value="Unassembled WGS sequence"/>
</dbReference>
<dbReference type="EMBL" id="JAIQCV010000012">
    <property type="protein sequence ID" value="KAH1039072.1"/>
    <property type="molecule type" value="Genomic_DNA"/>
</dbReference>
<keyword evidence="2" id="KW-1185">Reference proteome</keyword>